<comment type="caution">
    <text evidence="25">The sequence shown here is derived from an EMBL/GenBank/DDBJ whole genome shotgun (WGS) entry which is preliminary data.</text>
</comment>
<dbReference type="InterPro" id="IPR004358">
    <property type="entry name" value="Sig_transdc_His_kin-like_C"/>
</dbReference>
<evidence type="ECO:0000256" key="14">
    <source>
        <dbReference type="ARBA" id="ARBA00022842"/>
    </source>
</evidence>
<reference evidence="26" key="1">
    <citation type="journal article" date="2019" name="Int. J. Syst. Evol. Microbiol.">
        <title>The Global Catalogue of Microorganisms (GCM) 10K type strain sequencing project: providing services to taxonomists for standard genome sequencing and annotation.</title>
        <authorList>
            <consortium name="The Broad Institute Genomics Platform"/>
            <consortium name="The Broad Institute Genome Sequencing Center for Infectious Disease"/>
            <person name="Wu L."/>
            <person name="Ma J."/>
        </authorList>
    </citation>
    <scope>NUCLEOTIDE SEQUENCE [LARGE SCALE GENOMIC DNA]</scope>
    <source>
        <strain evidence="26">KCTC 42586</strain>
    </source>
</reference>
<evidence type="ECO:0000256" key="7">
    <source>
        <dbReference type="ARBA" id="ARBA00022553"/>
    </source>
</evidence>
<dbReference type="EC" id="2.7.13.3" evidence="5"/>
<dbReference type="RefSeq" id="WP_380858034.1">
    <property type="nucleotide sequence ID" value="NZ_JBHSKM010000019.1"/>
</dbReference>
<evidence type="ECO:0000256" key="21">
    <source>
        <dbReference type="ARBA" id="ARBA00040454"/>
    </source>
</evidence>
<evidence type="ECO:0000256" key="13">
    <source>
        <dbReference type="ARBA" id="ARBA00022840"/>
    </source>
</evidence>
<keyword evidence="16" id="KW-1133">Transmembrane helix</keyword>
<keyword evidence="10" id="KW-0547">Nucleotide-binding</keyword>
<keyword evidence="20" id="KW-0464">Manganese</keyword>
<dbReference type="InterPro" id="IPR003661">
    <property type="entry name" value="HisK_dim/P_dom"/>
</dbReference>
<evidence type="ECO:0000256" key="9">
    <source>
        <dbReference type="ARBA" id="ARBA00022692"/>
    </source>
</evidence>
<keyword evidence="11 25" id="KW-0418">Kinase</keyword>
<dbReference type="InterPro" id="IPR003660">
    <property type="entry name" value="HAMP_dom"/>
</dbReference>
<evidence type="ECO:0000313" key="26">
    <source>
        <dbReference type="Proteomes" id="UP001596263"/>
    </source>
</evidence>
<keyword evidence="12" id="KW-0378">Hydrolase</keyword>
<comment type="subcellular location">
    <subcellularLocation>
        <location evidence="4">Cell membrane</location>
        <topology evidence="4">Multi-pass membrane protein</topology>
    </subcellularLocation>
</comment>
<keyword evidence="9" id="KW-0812">Transmembrane</keyword>
<dbReference type="InterPro" id="IPR005467">
    <property type="entry name" value="His_kinase_dom"/>
</dbReference>
<dbReference type="CDD" id="cd00082">
    <property type="entry name" value="HisKA"/>
    <property type="match status" value="1"/>
</dbReference>
<protein>
    <recommendedName>
        <fullName evidence="21">Signal transduction histidine-protein kinase/phosphatase MprB</fullName>
        <ecNumber evidence="5">2.7.13.3</ecNumber>
    </recommendedName>
    <alternativeName>
        <fullName evidence="22">Mycobacterial persistence regulator B</fullName>
    </alternativeName>
</protein>
<dbReference type="InterPro" id="IPR036097">
    <property type="entry name" value="HisK_dim/P_sf"/>
</dbReference>
<keyword evidence="17" id="KW-0902">Two-component regulatory system</keyword>
<dbReference type="PRINTS" id="PR00344">
    <property type="entry name" value="BCTRLSENSOR"/>
</dbReference>
<dbReference type="PROSITE" id="PS50109">
    <property type="entry name" value="HIS_KIN"/>
    <property type="match status" value="1"/>
</dbReference>
<dbReference type="Pfam" id="PF00512">
    <property type="entry name" value="HisKA"/>
    <property type="match status" value="1"/>
</dbReference>
<proteinExistence type="predicted"/>
<evidence type="ECO:0000256" key="11">
    <source>
        <dbReference type="ARBA" id="ARBA00022777"/>
    </source>
</evidence>
<dbReference type="CDD" id="cd06225">
    <property type="entry name" value="HAMP"/>
    <property type="match status" value="1"/>
</dbReference>
<feature type="domain" description="HAMP" evidence="24">
    <location>
        <begin position="177"/>
        <end position="229"/>
    </location>
</feature>
<accession>A0ABW0CQ22</accession>
<evidence type="ECO:0000256" key="18">
    <source>
        <dbReference type="ARBA" id="ARBA00023016"/>
    </source>
</evidence>
<keyword evidence="6" id="KW-1003">Cell membrane</keyword>
<evidence type="ECO:0000256" key="19">
    <source>
        <dbReference type="ARBA" id="ARBA00023026"/>
    </source>
</evidence>
<dbReference type="SUPFAM" id="SSF158472">
    <property type="entry name" value="HAMP domain-like"/>
    <property type="match status" value="1"/>
</dbReference>
<organism evidence="25 26">
    <name type="scientific">Streptomyces coerulescens</name>
    <dbReference type="NCBI Taxonomy" id="29304"/>
    <lineage>
        <taxon>Bacteria</taxon>
        <taxon>Bacillati</taxon>
        <taxon>Actinomycetota</taxon>
        <taxon>Actinomycetes</taxon>
        <taxon>Kitasatosporales</taxon>
        <taxon>Streptomycetaceae</taxon>
        <taxon>Streptomyces</taxon>
    </lineage>
</organism>
<evidence type="ECO:0000256" key="20">
    <source>
        <dbReference type="ARBA" id="ARBA00023211"/>
    </source>
</evidence>
<feature type="domain" description="Histidine kinase" evidence="23">
    <location>
        <begin position="237"/>
        <end position="441"/>
    </location>
</feature>
<evidence type="ECO:0000313" key="25">
    <source>
        <dbReference type="EMBL" id="MFC5217357.1"/>
    </source>
</evidence>
<dbReference type="SUPFAM" id="SSF47384">
    <property type="entry name" value="Homodimeric domain of signal transducing histidine kinase"/>
    <property type="match status" value="1"/>
</dbReference>
<dbReference type="SUPFAM" id="SSF55874">
    <property type="entry name" value="ATPase domain of HSP90 chaperone/DNA topoisomerase II/histidine kinase"/>
    <property type="match status" value="1"/>
</dbReference>
<evidence type="ECO:0000256" key="17">
    <source>
        <dbReference type="ARBA" id="ARBA00023012"/>
    </source>
</evidence>
<evidence type="ECO:0000259" key="24">
    <source>
        <dbReference type="PROSITE" id="PS50885"/>
    </source>
</evidence>
<dbReference type="Gene3D" id="3.30.565.10">
    <property type="entry name" value="Histidine kinase-like ATPase, C-terminal domain"/>
    <property type="match status" value="1"/>
</dbReference>
<sequence>MRWALVKVCLAVTTMVVVAFAVPLGLVIREMARDRAFSNAEREAAAVAPALSITTDRDQLERVVASAGSDAGMAVHIPASADKTSGETAAVDLGRQRAAAGDIATVRRLGRASTTEVPGGSTLLQPVALSSGEIAVVEVFVPDAEVTNGLTTAWTVLAGVGLALIVGSVAVADRLGVRMVRPAQRLVEGAHELGEGKLGARVPEAGPTELRLAAVAFNSMADQVVQLLANERELAADLSHRLRTPLTVLRLNAASLGEGPAAEQTRTAVAQLEREVDTIIRTAREAKPQTVAAGPGAGCDAAEVVRERMTFWSALAEDEGRKVRVAGVDRPVRIPVARADLAAALDALLGNVFRHTAEGTAFAVDVHNGEDAVIVLVSDAGPGISDPEAAMARGQGSGSAGSTGLGLDIVRRLAESTGGDVRIGSSVLGGTEVRIWIQLDGREPVRRGHRGSVRRRRPGRLVSTFNRPRSLP</sequence>
<dbReference type="SMART" id="SM00387">
    <property type="entry name" value="HATPase_c"/>
    <property type="match status" value="1"/>
</dbReference>
<dbReference type="InterPro" id="IPR003594">
    <property type="entry name" value="HATPase_dom"/>
</dbReference>
<keyword evidence="7" id="KW-0597">Phosphoprotein</keyword>
<dbReference type="PROSITE" id="PS50885">
    <property type="entry name" value="HAMP"/>
    <property type="match status" value="1"/>
</dbReference>
<evidence type="ECO:0000256" key="12">
    <source>
        <dbReference type="ARBA" id="ARBA00022801"/>
    </source>
</evidence>
<dbReference type="PANTHER" id="PTHR44936">
    <property type="entry name" value="SENSOR PROTEIN CREC"/>
    <property type="match status" value="1"/>
</dbReference>
<evidence type="ECO:0000256" key="10">
    <source>
        <dbReference type="ARBA" id="ARBA00022741"/>
    </source>
</evidence>
<dbReference type="InterPro" id="IPR036890">
    <property type="entry name" value="HATPase_C_sf"/>
</dbReference>
<dbReference type="Pfam" id="PF00672">
    <property type="entry name" value="HAMP"/>
    <property type="match status" value="1"/>
</dbReference>
<evidence type="ECO:0000256" key="5">
    <source>
        <dbReference type="ARBA" id="ARBA00012438"/>
    </source>
</evidence>
<evidence type="ECO:0000256" key="6">
    <source>
        <dbReference type="ARBA" id="ARBA00022475"/>
    </source>
</evidence>
<keyword evidence="13" id="KW-0067">ATP-binding</keyword>
<comment type="catalytic activity">
    <reaction evidence="1">
        <text>ATP + protein L-histidine = ADP + protein N-phospho-L-histidine.</text>
        <dbReference type="EC" id="2.7.13.3"/>
    </reaction>
</comment>
<gene>
    <name evidence="25" type="ORF">ACFPQ9_26310</name>
</gene>
<dbReference type="Pfam" id="PF02518">
    <property type="entry name" value="HATPase_c"/>
    <property type="match status" value="1"/>
</dbReference>
<evidence type="ECO:0000256" key="3">
    <source>
        <dbReference type="ARBA" id="ARBA00001946"/>
    </source>
</evidence>
<name>A0ABW0CQ22_STRCD</name>
<dbReference type="GO" id="GO:0016301">
    <property type="term" value="F:kinase activity"/>
    <property type="evidence" value="ECO:0007669"/>
    <property type="project" value="UniProtKB-KW"/>
</dbReference>
<dbReference type="SMART" id="SM00304">
    <property type="entry name" value="HAMP"/>
    <property type="match status" value="1"/>
</dbReference>
<keyword evidence="15" id="KW-0904">Protein phosphatase</keyword>
<keyword evidence="8" id="KW-0808">Transferase</keyword>
<dbReference type="PANTHER" id="PTHR44936:SF9">
    <property type="entry name" value="SENSOR PROTEIN CREC"/>
    <property type="match status" value="1"/>
</dbReference>
<comment type="cofactor">
    <cofactor evidence="3">
        <name>Mg(2+)</name>
        <dbReference type="ChEBI" id="CHEBI:18420"/>
    </cofactor>
</comment>
<evidence type="ECO:0000256" key="4">
    <source>
        <dbReference type="ARBA" id="ARBA00004651"/>
    </source>
</evidence>
<evidence type="ECO:0000256" key="16">
    <source>
        <dbReference type="ARBA" id="ARBA00022989"/>
    </source>
</evidence>
<evidence type="ECO:0000256" key="8">
    <source>
        <dbReference type="ARBA" id="ARBA00022679"/>
    </source>
</evidence>
<dbReference type="EMBL" id="JBHSKM010000019">
    <property type="protein sequence ID" value="MFC5217357.1"/>
    <property type="molecule type" value="Genomic_DNA"/>
</dbReference>
<keyword evidence="16" id="KW-0472">Membrane</keyword>
<evidence type="ECO:0000256" key="22">
    <source>
        <dbReference type="ARBA" id="ARBA00041776"/>
    </source>
</evidence>
<evidence type="ECO:0000259" key="23">
    <source>
        <dbReference type="PROSITE" id="PS50109"/>
    </source>
</evidence>
<dbReference type="InterPro" id="IPR050980">
    <property type="entry name" value="2C_sensor_his_kinase"/>
</dbReference>
<dbReference type="SMART" id="SM00388">
    <property type="entry name" value="HisKA"/>
    <property type="match status" value="1"/>
</dbReference>
<comment type="cofactor">
    <cofactor evidence="2">
        <name>Mn(2+)</name>
        <dbReference type="ChEBI" id="CHEBI:29035"/>
    </cofactor>
</comment>
<dbReference type="Gene3D" id="1.10.287.130">
    <property type="match status" value="1"/>
</dbReference>
<keyword evidence="18" id="KW-0346">Stress response</keyword>
<evidence type="ECO:0000256" key="2">
    <source>
        <dbReference type="ARBA" id="ARBA00001936"/>
    </source>
</evidence>
<keyword evidence="26" id="KW-1185">Reference proteome</keyword>
<evidence type="ECO:0000256" key="15">
    <source>
        <dbReference type="ARBA" id="ARBA00022912"/>
    </source>
</evidence>
<keyword evidence="14" id="KW-0460">Magnesium</keyword>
<dbReference type="Proteomes" id="UP001596263">
    <property type="component" value="Unassembled WGS sequence"/>
</dbReference>
<keyword evidence="19" id="KW-0843">Virulence</keyword>
<evidence type="ECO:0000256" key="1">
    <source>
        <dbReference type="ARBA" id="ARBA00000085"/>
    </source>
</evidence>